<dbReference type="Pfam" id="PF08281">
    <property type="entry name" value="Sigma70_r4_2"/>
    <property type="match status" value="1"/>
</dbReference>
<evidence type="ECO:0000256" key="2">
    <source>
        <dbReference type="ARBA" id="ARBA00023015"/>
    </source>
</evidence>
<keyword evidence="5" id="KW-0804">Transcription</keyword>
<keyword evidence="2" id="KW-0805">Transcription regulation</keyword>
<dbReference type="SUPFAM" id="SSF88946">
    <property type="entry name" value="Sigma2 domain of RNA polymerase sigma factors"/>
    <property type="match status" value="1"/>
</dbReference>
<accession>A0ABU6IEQ9</accession>
<dbReference type="InterPro" id="IPR039425">
    <property type="entry name" value="RNA_pol_sigma-70-like"/>
</dbReference>
<evidence type="ECO:0000256" key="3">
    <source>
        <dbReference type="ARBA" id="ARBA00023082"/>
    </source>
</evidence>
<keyword evidence="6" id="KW-0472">Membrane</keyword>
<evidence type="ECO:0000256" key="6">
    <source>
        <dbReference type="SAM" id="Phobius"/>
    </source>
</evidence>
<feature type="domain" description="RNA polymerase sigma factor 70 region 4 type 2" evidence="7">
    <location>
        <begin position="145"/>
        <end position="190"/>
    </location>
</feature>
<dbReference type="EMBL" id="JAYMFF010000002">
    <property type="protein sequence ID" value="MEC4174919.1"/>
    <property type="molecule type" value="Genomic_DNA"/>
</dbReference>
<protein>
    <submittedName>
        <fullName evidence="8">Sigma-70 family RNA polymerase sigma factor</fullName>
    </submittedName>
</protein>
<feature type="transmembrane region" description="Helical" evidence="6">
    <location>
        <begin position="229"/>
        <end position="254"/>
    </location>
</feature>
<dbReference type="InterPro" id="IPR013325">
    <property type="entry name" value="RNA_pol_sigma_r2"/>
</dbReference>
<keyword evidence="9" id="KW-1185">Reference proteome</keyword>
<comment type="similarity">
    <text evidence="1">Belongs to the sigma-70 factor family. ECF subfamily.</text>
</comment>
<dbReference type="PANTHER" id="PTHR43133">
    <property type="entry name" value="RNA POLYMERASE ECF-TYPE SIGMA FACTO"/>
    <property type="match status" value="1"/>
</dbReference>
<evidence type="ECO:0000256" key="1">
    <source>
        <dbReference type="ARBA" id="ARBA00010641"/>
    </source>
</evidence>
<evidence type="ECO:0000313" key="8">
    <source>
        <dbReference type="EMBL" id="MEC4174919.1"/>
    </source>
</evidence>
<dbReference type="Gene3D" id="1.10.1740.10">
    <property type="match status" value="1"/>
</dbReference>
<keyword evidence="6" id="KW-0812">Transmembrane</keyword>
<dbReference type="NCBIfam" id="TIGR02937">
    <property type="entry name" value="sigma70-ECF"/>
    <property type="match status" value="1"/>
</dbReference>
<sequence>MARNQRDREALARLVTQAQAGDRAAFDELYRRTAQAQFYLMAAKVGYDAAADLLQELYLIAWRNIQNVQPYAVLGYLGSVGRNLCRQQAERAQRARRSVPLEPDALEGDDATDEVAAALHDTSTDPASAAIAADEHRRLARALREELTDFERACVVMRYYQGAKIDEIAEALESSRNTVKRTLSRALLTLRTKMGLAPWGALGLSGALADAVESRMAAGARALERRRPWFSLATGAVGAAAIGVTAGAVAFAVLAPPPAEPVAEAQPVVIEEAGVPAASSAEVDTTAPQLDSVRVEDGTTVLRFTDETGVRDVWCEGPDGTVYHPASHEDAPGTPARSAWRFNLPTGTYEAHAVDEAGNESAGEITCEIYSDDPVSVGPNS</sequence>
<organism evidence="8 9">
    <name type="scientific">Adlercreutzia wanghongyangiae</name>
    <dbReference type="NCBI Taxonomy" id="3111451"/>
    <lineage>
        <taxon>Bacteria</taxon>
        <taxon>Bacillati</taxon>
        <taxon>Actinomycetota</taxon>
        <taxon>Coriobacteriia</taxon>
        <taxon>Eggerthellales</taxon>
        <taxon>Eggerthellaceae</taxon>
        <taxon>Adlercreutzia</taxon>
    </lineage>
</organism>
<dbReference type="InterPro" id="IPR013324">
    <property type="entry name" value="RNA_pol_sigma_r3/r4-like"/>
</dbReference>
<keyword evidence="6" id="KW-1133">Transmembrane helix</keyword>
<gene>
    <name evidence="8" type="ORF">VIN30_00445</name>
</gene>
<dbReference type="PANTHER" id="PTHR43133:SF8">
    <property type="entry name" value="RNA POLYMERASE SIGMA FACTOR HI_1459-RELATED"/>
    <property type="match status" value="1"/>
</dbReference>
<keyword evidence="4" id="KW-0238">DNA-binding</keyword>
<proteinExistence type="inferred from homology"/>
<keyword evidence="3" id="KW-0731">Sigma factor</keyword>
<name>A0ABU6IEQ9_9ACTN</name>
<evidence type="ECO:0000256" key="4">
    <source>
        <dbReference type="ARBA" id="ARBA00023125"/>
    </source>
</evidence>
<dbReference type="CDD" id="cd06171">
    <property type="entry name" value="Sigma70_r4"/>
    <property type="match status" value="1"/>
</dbReference>
<evidence type="ECO:0000259" key="7">
    <source>
        <dbReference type="Pfam" id="PF08281"/>
    </source>
</evidence>
<dbReference type="RefSeq" id="WP_338208385.1">
    <property type="nucleotide sequence ID" value="NZ_JAYMFF010000002.1"/>
</dbReference>
<dbReference type="Proteomes" id="UP001349994">
    <property type="component" value="Unassembled WGS sequence"/>
</dbReference>
<reference evidence="8 9" key="1">
    <citation type="submission" date="2024-01" db="EMBL/GenBank/DDBJ databases">
        <title>novel species in genus Adlercreutzia.</title>
        <authorList>
            <person name="Liu X."/>
        </authorList>
    </citation>
    <scope>NUCLEOTIDE SEQUENCE [LARGE SCALE GENOMIC DNA]</scope>
    <source>
        <strain evidence="8 9">R7</strain>
    </source>
</reference>
<dbReference type="Gene3D" id="1.10.10.10">
    <property type="entry name" value="Winged helix-like DNA-binding domain superfamily/Winged helix DNA-binding domain"/>
    <property type="match status" value="1"/>
</dbReference>
<dbReference type="InterPro" id="IPR013249">
    <property type="entry name" value="RNA_pol_sigma70_r4_t2"/>
</dbReference>
<evidence type="ECO:0000313" key="9">
    <source>
        <dbReference type="Proteomes" id="UP001349994"/>
    </source>
</evidence>
<comment type="caution">
    <text evidence="8">The sequence shown here is derived from an EMBL/GenBank/DDBJ whole genome shotgun (WGS) entry which is preliminary data.</text>
</comment>
<dbReference type="InterPro" id="IPR014284">
    <property type="entry name" value="RNA_pol_sigma-70_dom"/>
</dbReference>
<dbReference type="InterPro" id="IPR036388">
    <property type="entry name" value="WH-like_DNA-bd_sf"/>
</dbReference>
<evidence type="ECO:0000256" key="5">
    <source>
        <dbReference type="ARBA" id="ARBA00023163"/>
    </source>
</evidence>
<dbReference type="SUPFAM" id="SSF88659">
    <property type="entry name" value="Sigma3 and sigma4 domains of RNA polymerase sigma factors"/>
    <property type="match status" value="1"/>
</dbReference>